<proteinExistence type="predicted"/>
<evidence type="ECO:0000313" key="1">
    <source>
        <dbReference type="EMBL" id="APZ90543.1"/>
    </source>
</evidence>
<gene>
    <name evidence="1" type="ORF">Fuma_00122</name>
</gene>
<organism evidence="1 2">
    <name type="scientific">Fuerstiella marisgermanici</name>
    <dbReference type="NCBI Taxonomy" id="1891926"/>
    <lineage>
        <taxon>Bacteria</taxon>
        <taxon>Pseudomonadati</taxon>
        <taxon>Planctomycetota</taxon>
        <taxon>Planctomycetia</taxon>
        <taxon>Planctomycetales</taxon>
        <taxon>Planctomycetaceae</taxon>
        <taxon>Fuerstiella</taxon>
    </lineage>
</organism>
<evidence type="ECO:0000313" key="2">
    <source>
        <dbReference type="Proteomes" id="UP000187735"/>
    </source>
</evidence>
<dbReference type="EMBL" id="CP017641">
    <property type="protein sequence ID" value="APZ90543.1"/>
    <property type="molecule type" value="Genomic_DNA"/>
</dbReference>
<protein>
    <submittedName>
        <fullName evidence="1">Uncharacterized protein</fullName>
    </submittedName>
</protein>
<dbReference type="KEGG" id="fmr:Fuma_00122"/>
<reference evidence="1 2" key="1">
    <citation type="journal article" date="2016" name="Front. Microbiol.">
        <title>Fuerstia marisgermanicae gen. nov., sp. nov., an Unusual Member of the Phylum Planctomycetes from the German Wadden Sea.</title>
        <authorList>
            <person name="Kohn T."/>
            <person name="Heuer A."/>
            <person name="Jogler M."/>
            <person name="Vollmers J."/>
            <person name="Boedeker C."/>
            <person name="Bunk B."/>
            <person name="Rast P."/>
            <person name="Borchert D."/>
            <person name="Glockner I."/>
            <person name="Freese H.M."/>
            <person name="Klenk H.P."/>
            <person name="Overmann J."/>
            <person name="Kaster A.K."/>
            <person name="Rohde M."/>
            <person name="Wiegand S."/>
            <person name="Jogler C."/>
        </authorList>
    </citation>
    <scope>NUCLEOTIDE SEQUENCE [LARGE SCALE GENOMIC DNA]</scope>
    <source>
        <strain evidence="1 2">NH11</strain>
    </source>
</reference>
<sequence>MKHDMEEIVQAISLISNWLRDESKYPRSVKPAEESSRYLGIRELSIAFMEWQFRRVSQAEQEHPPTDVRVSNRVLQLLEKAAEAHQQCISVGDGGNDDA</sequence>
<dbReference type="Proteomes" id="UP000187735">
    <property type="component" value="Chromosome"/>
</dbReference>
<keyword evidence="2" id="KW-1185">Reference proteome</keyword>
<dbReference type="STRING" id="1891926.Fuma_00122"/>
<accession>A0A1P8W8Z9</accession>
<name>A0A1P8W8Z9_9PLAN</name>
<dbReference type="AlphaFoldDB" id="A0A1P8W8Z9"/>
<dbReference type="RefSeq" id="WP_145943866.1">
    <property type="nucleotide sequence ID" value="NZ_CP017641.1"/>
</dbReference>